<name>A0ABX6NK53_9BACT</name>
<evidence type="ECO:0000313" key="3">
    <source>
        <dbReference type="Proteomes" id="UP000503251"/>
    </source>
</evidence>
<proteinExistence type="predicted"/>
<organism evidence="2 3">
    <name type="scientific">Oceanidesulfovibrio marinus</name>
    <dbReference type="NCBI Taxonomy" id="370038"/>
    <lineage>
        <taxon>Bacteria</taxon>
        <taxon>Pseudomonadati</taxon>
        <taxon>Thermodesulfobacteriota</taxon>
        <taxon>Desulfovibrionia</taxon>
        <taxon>Desulfovibrionales</taxon>
        <taxon>Desulfovibrionaceae</taxon>
        <taxon>Oceanidesulfovibrio</taxon>
    </lineage>
</organism>
<keyword evidence="1" id="KW-0812">Transmembrane</keyword>
<feature type="transmembrane region" description="Helical" evidence="1">
    <location>
        <begin position="118"/>
        <end position="136"/>
    </location>
</feature>
<keyword evidence="1" id="KW-1133">Transmembrane helix</keyword>
<gene>
    <name evidence="2" type="ORF">E8L03_19630</name>
</gene>
<dbReference type="RefSeq" id="WP_144306895.1">
    <property type="nucleotide sequence ID" value="NZ_CP039543.1"/>
</dbReference>
<evidence type="ECO:0000256" key="1">
    <source>
        <dbReference type="SAM" id="Phobius"/>
    </source>
</evidence>
<dbReference type="Proteomes" id="UP000503251">
    <property type="component" value="Chromosome"/>
</dbReference>
<protein>
    <recommendedName>
        <fullName evidence="4">Transmembrane protein</fullName>
    </recommendedName>
</protein>
<feature type="transmembrane region" description="Helical" evidence="1">
    <location>
        <begin position="71"/>
        <end position="97"/>
    </location>
</feature>
<feature type="transmembrane region" description="Helical" evidence="1">
    <location>
        <begin position="42"/>
        <end position="59"/>
    </location>
</feature>
<keyword evidence="1" id="KW-0472">Membrane</keyword>
<sequence>MADRSHDNPSNESTRTVTAAELRDADARLEEECARIASRGRLGLVLATVGAVLLGGGLLDATVLHCSTLNLTIVLGMMSLGMVLLLGGGIVTALAMFASRKLGPGQSAHQTRRRVLRYYVIIIFLVAGVLAMAYAITMRGSGAVTG</sequence>
<evidence type="ECO:0008006" key="4">
    <source>
        <dbReference type="Google" id="ProtNLM"/>
    </source>
</evidence>
<accession>A0ABX6NK53</accession>
<keyword evidence="3" id="KW-1185">Reference proteome</keyword>
<reference evidence="2 3" key="1">
    <citation type="submission" date="2019-04" db="EMBL/GenBank/DDBJ databases">
        <title>Isolation and culture of sulfate reducing bacteria from the cold seep of the South China Sea.</title>
        <authorList>
            <person name="Sun C."/>
            <person name="Liu R."/>
        </authorList>
    </citation>
    <scope>NUCLEOTIDE SEQUENCE [LARGE SCALE GENOMIC DNA]</scope>
    <source>
        <strain evidence="2 3">CS1</strain>
    </source>
</reference>
<dbReference type="EMBL" id="CP039543">
    <property type="protein sequence ID" value="QJT10987.1"/>
    <property type="molecule type" value="Genomic_DNA"/>
</dbReference>
<evidence type="ECO:0000313" key="2">
    <source>
        <dbReference type="EMBL" id="QJT10987.1"/>
    </source>
</evidence>